<accession>A0A2H0YQC8</accession>
<name>A0A2H0YQC8_9BACT</name>
<proteinExistence type="predicted"/>
<dbReference type="Proteomes" id="UP000236845">
    <property type="component" value="Unassembled WGS sequence"/>
</dbReference>
<gene>
    <name evidence="1" type="ORF">COT26_02440</name>
</gene>
<comment type="caution">
    <text evidence="1">The sequence shown here is derived from an EMBL/GenBank/DDBJ whole genome shotgun (WGS) entry which is preliminary data.</text>
</comment>
<protein>
    <recommendedName>
        <fullName evidence="3">Nudix hydrolase domain-containing protein</fullName>
    </recommendedName>
</protein>
<dbReference type="EMBL" id="PEXW01000054">
    <property type="protein sequence ID" value="PIS40626.1"/>
    <property type="molecule type" value="Genomic_DNA"/>
</dbReference>
<sequence>MVRVYRAIIWSSQLNVKLARYEVEFLLFQRSLKVHFSNQWECLGATPEPDSKDKAKFILPKGSWAEAGIKISSIQTEVYRYRRSIQEWPGSRYNGYDSYESIYYLVDCATIKEINLCTQHRGFGWFSMPAILALKPVLRESTFQAFSALRAKVDLTLYQVNSKHH</sequence>
<organism evidence="1 2">
    <name type="scientific">Candidatus Kerfeldbacteria bacterium CG08_land_8_20_14_0_20_43_14</name>
    <dbReference type="NCBI Taxonomy" id="2014246"/>
    <lineage>
        <taxon>Bacteria</taxon>
        <taxon>Candidatus Kerfeldiibacteriota</taxon>
    </lineage>
</organism>
<evidence type="ECO:0000313" key="2">
    <source>
        <dbReference type="Proteomes" id="UP000236845"/>
    </source>
</evidence>
<evidence type="ECO:0008006" key="3">
    <source>
        <dbReference type="Google" id="ProtNLM"/>
    </source>
</evidence>
<evidence type="ECO:0000313" key="1">
    <source>
        <dbReference type="EMBL" id="PIS40626.1"/>
    </source>
</evidence>
<dbReference type="AlphaFoldDB" id="A0A2H0YQC8"/>
<reference evidence="2" key="1">
    <citation type="submission" date="2017-09" db="EMBL/GenBank/DDBJ databases">
        <title>Depth-based differentiation of microbial function through sediment-hosted aquifers and enrichment of novel symbionts in the deep terrestrial subsurface.</title>
        <authorList>
            <person name="Probst A.J."/>
            <person name="Ladd B."/>
            <person name="Jarett J.K."/>
            <person name="Geller-Mcgrath D.E."/>
            <person name="Sieber C.M.K."/>
            <person name="Emerson J.B."/>
            <person name="Anantharaman K."/>
            <person name="Thomas B.C."/>
            <person name="Malmstrom R."/>
            <person name="Stieglmeier M."/>
            <person name="Klingl A."/>
            <person name="Woyke T."/>
            <person name="Ryan C.M."/>
            <person name="Banfield J.F."/>
        </authorList>
    </citation>
    <scope>NUCLEOTIDE SEQUENCE [LARGE SCALE GENOMIC DNA]</scope>
</reference>